<dbReference type="HOGENOM" id="CLU_3294309_0_0_10"/>
<protein>
    <submittedName>
        <fullName evidence="1">Uncharacterized protein</fullName>
    </submittedName>
</protein>
<gene>
    <name evidence="1" type="ORF">HMPREF1991_03219</name>
</gene>
<proteinExistence type="predicted"/>
<sequence length="40" mass="4603">MLVPLSGATRPGRKANPRCFSFYSIEKQTQFLHFDLESTE</sequence>
<dbReference type="PATRIC" id="fig|1122985.7.peg.3335"/>
<dbReference type="AlphaFoldDB" id="A0A069QLL4"/>
<name>A0A069QLL4_HOYLO</name>
<accession>A0A069QLL4</accession>
<dbReference type="EMBL" id="JNGW01000141">
    <property type="protein sequence ID" value="KDR50706.1"/>
    <property type="molecule type" value="Genomic_DNA"/>
</dbReference>
<comment type="caution">
    <text evidence="1">The sequence shown here is derived from an EMBL/GenBank/DDBJ whole genome shotgun (WGS) entry which is preliminary data.</text>
</comment>
<evidence type="ECO:0000313" key="1">
    <source>
        <dbReference type="EMBL" id="KDR50706.1"/>
    </source>
</evidence>
<evidence type="ECO:0000313" key="2">
    <source>
        <dbReference type="Proteomes" id="UP000027442"/>
    </source>
</evidence>
<organism evidence="1 2">
    <name type="scientific">Hoylesella loescheii DSM 19665 = JCM 12249 = ATCC 15930</name>
    <dbReference type="NCBI Taxonomy" id="1122985"/>
    <lineage>
        <taxon>Bacteria</taxon>
        <taxon>Pseudomonadati</taxon>
        <taxon>Bacteroidota</taxon>
        <taxon>Bacteroidia</taxon>
        <taxon>Bacteroidales</taxon>
        <taxon>Prevotellaceae</taxon>
        <taxon>Hoylesella</taxon>
    </lineage>
</organism>
<dbReference type="Proteomes" id="UP000027442">
    <property type="component" value="Unassembled WGS sequence"/>
</dbReference>
<keyword evidence="2" id="KW-1185">Reference proteome</keyword>
<reference evidence="1 2" key="1">
    <citation type="submission" date="2013-08" db="EMBL/GenBank/DDBJ databases">
        <authorList>
            <person name="Weinstock G."/>
            <person name="Sodergren E."/>
            <person name="Wylie T."/>
            <person name="Fulton L."/>
            <person name="Fulton R."/>
            <person name="Fronick C."/>
            <person name="O'Laughlin M."/>
            <person name="Godfrey J."/>
            <person name="Miner T."/>
            <person name="Herter B."/>
            <person name="Appelbaum E."/>
            <person name="Cordes M."/>
            <person name="Lek S."/>
            <person name="Wollam A."/>
            <person name="Pepin K.H."/>
            <person name="Palsikar V.B."/>
            <person name="Mitreva M."/>
            <person name="Wilson R.K."/>
        </authorList>
    </citation>
    <scope>NUCLEOTIDE SEQUENCE [LARGE SCALE GENOMIC DNA]</scope>
    <source>
        <strain evidence="1 2">ATCC 15930</strain>
    </source>
</reference>